<evidence type="ECO:0000256" key="1">
    <source>
        <dbReference type="ARBA" id="ARBA00000085"/>
    </source>
</evidence>
<dbReference type="GO" id="GO:0007234">
    <property type="term" value="P:osmosensory signaling via phosphorelay pathway"/>
    <property type="evidence" value="ECO:0007669"/>
    <property type="project" value="TreeGrafter"/>
</dbReference>
<feature type="domain" description="Histidine kinase" evidence="7">
    <location>
        <begin position="674"/>
        <end position="886"/>
    </location>
</feature>
<dbReference type="GO" id="GO:0030295">
    <property type="term" value="F:protein kinase activator activity"/>
    <property type="evidence" value="ECO:0007669"/>
    <property type="project" value="TreeGrafter"/>
</dbReference>
<dbReference type="Pfam" id="PF01590">
    <property type="entry name" value="GAF"/>
    <property type="match status" value="2"/>
</dbReference>
<dbReference type="GO" id="GO:0000156">
    <property type="term" value="F:phosphorelay response regulator activity"/>
    <property type="evidence" value="ECO:0007669"/>
    <property type="project" value="TreeGrafter"/>
</dbReference>
<dbReference type="GO" id="GO:0000155">
    <property type="term" value="F:phosphorelay sensor kinase activity"/>
    <property type="evidence" value="ECO:0007669"/>
    <property type="project" value="InterPro"/>
</dbReference>
<dbReference type="EMBL" id="CP003382">
    <property type="protein sequence ID" value="AFZ66829.1"/>
    <property type="molecule type" value="Genomic_DNA"/>
</dbReference>
<name>L0A050_DEIPD</name>
<gene>
    <name evidence="8" type="ordered locus">Deipe_1279</name>
</gene>
<dbReference type="OrthoDB" id="52599at2"/>
<reference evidence="9" key="1">
    <citation type="submission" date="2012-03" db="EMBL/GenBank/DDBJ databases">
        <title>Complete sequence of chromosome of Deinococcus peraridilitoris DSM 19664.</title>
        <authorList>
            <person name="Lucas S."/>
            <person name="Copeland A."/>
            <person name="Lapidus A."/>
            <person name="Glavina del Rio T."/>
            <person name="Dalin E."/>
            <person name="Tice H."/>
            <person name="Bruce D."/>
            <person name="Goodwin L."/>
            <person name="Pitluck S."/>
            <person name="Peters L."/>
            <person name="Mikhailova N."/>
            <person name="Lu M."/>
            <person name="Kyrpides N."/>
            <person name="Mavromatis K."/>
            <person name="Ivanova N."/>
            <person name="Brettin T."/>
            <person name="Detter J.C."/>
            <person name="Han C."/>
            <person name="Larimer F."/>
            <person name="Land M."/>
            <person name="Hauser L."/>
            <person name="Markowitz V."/>
            <person name="Cheng J.-F."/>
            <person name="Hugenholtz P."/>
            <person name="Woyke T."/>
            <person name="Wu D."/>
            <person name="Pukall R."/>
            <person name="Steenblock K."/>
            <person name="Brambilla E."/>
            <person name="Klenk H.-P."/>
            <person name="Eisen J.A."/>
        </authorList>
    </citation>
    <scope>NUCLEOTIDE SEQUENCE [LARGE SCALE GENOMIC DNA]</scope>
    <source>
        <strain evidence="9">DSM 19664 / LMG 22246 / CIP 109416 / KR-200</strain>
    </source>
</reference>
<dbReference type="eggNOG" id="COG4251">
    <property type="taxonomic scope" value="Bacteria"/>
</dbReference>
<dbReference type="InterPro" id="IPR035965">
    <property type="entry name" value="PAS-like_dom_sf"/>
</dbReference>
<keyword evidence="6" id="KW-0472">Membrane</keyword>
<dbReference type="Gene3D" id="3.30.450.20">
    <property type="entry name" value="PAS domain"/>
    <property type="match status" value="1"/>
</dbReference>
<evidence type="ECO:0000256" key="5">
    <source>
        <dbReference type="ARBA" id="ARBA00022777"/>
    </source>
</evidence>
<dbReference type="InterPro" id="IPR000014">
    <property type="entry name" value="PAS"/>
</dbReference>
<dbReference type="PANTHER" id="PTHR42878">
    <property type="entry name" value="TWO-COMPONENT HISTIDINE KINASE"/>
    <property type="match status" value="1"/>
</dbReference>
<dbReference type="PRINTS" id="PR00344">
    <property type="entry name" value="BCTRLSENSOR"/>
</dbReference>
<dbReference type="SUPFAM" id="SSF47384">
    <property type="entry name" value="Homodimeric domain of signal transducing histidine kinase"/>
    <property type="match status" value="1"/>
</dbReference>
<dbReference type="InterPro" id="IPR003018">
    <property type="entry name" value="GAF"/>
</dbReference>
<dbReference type="InterPro" id="IPR003594">
    <property type="entry name" value="HATPase_dom"/>
</dbReference>
<dbReference type="Pfam" id="PF02518">
    <property type="entry name" value="HATPase_c"/>
    <property type="match status" value="1"/>
</dbReference>
<accession>L0A050</accession>
<dbReference type="SMART" id="SM00388">
    <property type="entry name" value="HisKA"/>
    <property type="match status" value="1"/>
</dbReference>
<organism evidence="8 9">
    <name type="scientific">Deinococcus peraridilitoris (strain DSM 19664 / LMG 22246 / CIP 109416 / KR-200)</name>
    <dbReference type="NCBI Taxonomy" id="937777"/>
    <lineage>
        <taxon>Bacteria</taxon>
        <taxon>Thermotogati</taxon>
        <taxon>Deinococcota</taxon>
        <taxon>Deinococci</taxon>
        <taxon>Deinococcales</taxon>
        <taxon>Deinococcaceae</taxon>
        <taxon>Deinococcus</taxon>
    </lineage>
</organism>
<dbReference type="Pfam" id="PF13185">
    <property type="entry name" value="GAF_2"/>
    <property type="match status" value="1"/>
</dbReference>
<dbReference type="PROSITE" id="PS50109">
    <property type="entry name" value="HIS_KIN"/>
    <property type="match status" value="1"/>
</dbReference>
<dbReference type="SMART" id="SM00091">
    <property type="entry name" value="PAS"/>
    <property type="match status" value="1"/>
</dbReference>
<dbReference type="Pfam" id="PF08448">
    <property type="entry name" value="PAS_4"/>
    <property type="match status" value="1"/>
</dbReference>
<keyword evidence="9" id="KW-1185">Reference proteome</keyword>
<keyword evidence="5 8" id="KW-0418">Kinase</keyword>
<dbReference type="InterPro" id="IPR029016">
    <property type="entry name" value="GAF-like_dom_sf"/>
</dbReference>
<comment type="catalytic activity">
    <reaction evidence="1">
        <text>ATP + protein L-histidine = ADP + protein N-phospho-L-histidine.</text>
        <dbReference type="EC" id="2.7.13.3"/>
    </reaction>
</comment>
<dbReference type="SMART" id="SM00387">
    <property type="entry name" value="HATPase_c"/>
    <property type="match status" value="1"/>
</dbReference>
<dbReference type="PATRIC" id="fig|937777.3.peg.1281"/>
<dbReference type="InterPro" id="IPR005467">
    <property type="entry name" value="His_kinase_dom"/>
</dbReference>
<evidence type="ECO:0000313" key="9">
    <source>
        <dbReference type="Proteomes" id="UP000010467"/>
    </source>
</evidence>
<dbReference type="EC" id="2.7.13.3" evidence="2"/>
<evidence type="ECO:0000256" key="2">
    <source>
        <dbReference type="ARBA" id="ARBA00012438"/>
    </source>
</evidence>
<dbReference type="InterPro" id="IPR004358">
    <property type="entry name" value="Sig_transdc_His_kin-like_C"/>
</dbReference>
<proteinExistence type="predicted"/>
<evidence type="ECO:0000256" key="4">
    <source>
        <dbReference type="ARBA" id="ARBA00022679"/>
    </source>
</evidence>
<dbReference type="Pfam" id="PF00512">
    <property type="entry name" value="HisKA"/>
    <property type="match status" value="1"/>
</dbReference>
<dbReference type="Gene3D" id="3.30.450.40">
    <property type="match status" value="3"/>
</dbReference>
<dbReference type="Proteomes" id="UP000010467">
    <property type="component" value="Chromosome"/>
</dbReference>
<dbReference type="HOGENOM" id="CLU_000445_114_41_0"/>
<dbReference type="InterPro" id="IPR003661">
    <property type="entry name" value="HisK_dim/P_dom"/>
</dbReference>
<dbReference type="SUPFAM" id="SSF55874">
    <property type="entry name" value="ATPase domain of HSP90 chaperone/DNA topoisomerase II/histidine kinase"/>
    <property type="match status" value="1"/>
</dbReference>
<dbReference type="SMART" id="SM00065">
    <property type="entry name" value="GAF"/>
    <property type="match status" value="3"/>
</dbReference>
<dbReference type="Gene3D" id="3.30.565.10">
    <property type="entry name" value="Histidine kinase-like ATPase, C-terminal domain"/>
    <property type="match status" value="1"/>
</dbReference>
<dbReference type="SUPFAM" id="SSF55781">
    <property type="entry name" value="GAF domain-like"/>
    <property type="match status" value="3"/>
</dbReference>
<dbReference type="InterPro" id="IPR036097">
    <property type="entry name" value="HisK_dim/P_sf"/>
</dbReference>
<dbReference type="RefSeq" id="WP_015235137.1">
    <property type="nucleotide sequence ID" value="NC_019793.1"/>
</dbReference>
<dbReference type="CDD" id="cd16921">
    <property type="entry name" value="HATPase_FilI-like"/>
    <property type="match status" value="1"/>
</dbReference>
<dbReference type="FunFam" id="3.30.565.10:FF:000006">
    <property type="entry name" value="Sensor histidine kinase WalK"/>
    <property type="match status" value="1"/>
</dbReference>
<evidence type="ECO:0000313" key="8">
    <source>
        <dbReference type="EMBL" id="AFZ66829.1"/>
    </source>
</evidence>
<sequence>MSAPNSEEPATSLHAFTSFLDSLPDAFCLLDASWRLRFMNTQMAARLQTDRAGARGQDVWILVPEIVGTRIEECLRRAMQERVVEELVGEDPSSGEWFEVQAFPYEDGLAVRYRDVTRRVRELNRASALHAIVQQLASALTRADACRIILQEVPPLLGARWAGLYLLSGDQSHLTLLDSISLTHALPPTALSVPVTAPLPLADAWRTGKARYQDRATLEREYPAILARLSERTKSLADVPLFAEERVIGVLGLSFEHGSLNSAERQFLESVCAYCAQALVRTQYLDEIHALNAELERRVNERTTELQDANARLQAETNALQAFVAFAEAASTTSDPLGLAKRGVRVLADTFRDGVAVYFELNGEVWQATTWEGAISEEALALIVSGVPRDISYAVEALKSRDAVFFDHWRDREEPVAQQTAEFRKLAVAPVMSRGEVSGLLVAGLTENERWSEAEQATLRAVSRSLNLAVERGVATRQLGEFAAELSRRRRALEGFAVLARDLAFETDTVKLVRRAQEIVLPLLPPGCATYFEPEGETWLLKSQEGDMGNPDLQQVIETGLPMEQAVKLTRPWQTLQPEYHSTYDTQIDGLNALTSHIQATACLPIRVHGQPRGIFAVVLFARHRWSRSDRAVLQTAAHGLELALERAQAAREARSHQEELELANAELEAFSYSVSHDLRAPVRHISAFSDMALRALDAGDSAGAGRHLSRVKTSAAHMDVLIERLLELAHLTLRPLQMQEVDLQALVEVLQEELSPDAAGRAVEWCVENLPVVRGDEVLLRQVLVNLLRNALKFSRERDPARIEVCAEHAGDAWAVSVRDNGAGFDPRYQDRLFGAFQRLHRADQFEGTGVGLATVRRIVTRHGGRVWAESQPGEGATFTFTLPK</sequence>
<evidence type="ECO:0000256" key="6">
    <source>
        <dbReference type="ARBA" id="ARBA00023136"/>
    </source>
</evidence>
<evidence type="ECO:0000256" key="3">
    <source>
        <dbReference type="ARBA" id="ARBA00022553"/>
    </source>
</evidence>
<dbReference type="SUPFAM" id="SSF55785">
    <property type="entry name" value="PYP-like sensor domain (PAS domain)"/>
    <property type="match status" value="1"/>
</dbReference>
<dbReference type="KEGG" id="dpd:Deipe_1279"/>
<dbReference type="CDD" id="cd00082">
    <property type="entry name" value="HisKA"/>
    <property type="match status" value="1"/>
</dbReference>
<evidence type="ECO:0000259" key="7">
    <source>
        <dbReference type="PROSITE" id="PS50109"/>
    </source>
</evidence>
<dbReference type="InterPro" id="IPR013656">
    <property type="entry name" value="PAS_4"/>
</dbReference>
<dbReference type="PANTHER" id="PTHR42878:SF15">
    <property type="entry name" value="BACTERIOPHYTOCHROME"/>
    <property type="match status" value="1"/>
</dbReference>
<dbReference type="AlphaFoldDB" id="L0A050"/>
<dbReference type="Gene3D" id="1.10.287.130">
    <property type="match status" value="1"/>
</dbReference>
<dbReference type="STRING" id="937777.Deipe_1279"/>
<dbReference type="InterPro" id="IPR036890">
    <property type="entry name" value="HATPase_C_sf"/>
</dbReference>
<keyword evidence="3" id="KW-0597">Phosphoprotein</keyword>
<keyword evidence="4" id="KW-0808">Transferase</keyword>
<protein>
    <recommendedName>
        <fullName evidence="2">histidine kinase</fullName>
        <ecNumber evidence="2">2.7.13.3</ecNumber>
    </recommendedName>
</protein>
<dbReference type="InterPro" id="IPR050351">
    <property type="entry name" value="BphY/WalK/GraS-like"/>
</dbReference>
<dbReference type="GO" id="GO:0016020">
    <property type="term" value="C:membrane"/>
    <property type="evidence" value="ECO:0007669"/>
    <property type="project" value="UniProtKB-SubCell"/>
</dbReference>